<evidence type="ECO:0000313" key="2">
    <source>
        <dbReference type="EMBL" id="CCI02943.1"/>
    </source>
</evidence>
<feature type="domain" description="Glycosyl transferase family 1" evidence="1">
    <location>
        <begin position="2"/>
        <end position="142"/>
    </location>
</feature>
<dbReference type="PANTHER" id="PTHR12526">
    <property type="entry name" value="GLYCOSYLTRANSFERASE"/>
    <property type="match status" value="1"/>
</dbReference>
<dbReference type="Proteomes" id="UP000003480">
    <property type="component" value="Unassembled WGS sequence"/>
</dbReference>
<accession>I4G4T2</accession>
<comment type="caution">
    <text evidence="2">The sequence shown here is derived from an EMBL/GenBank/DDBJ whole genome shotgun (WGS) entry which is preliminary data.</text>
</comment>
<dbReference type="InterPro" id="IPR001296">
    <property type="entry name" value="Glyco_trans_1"/>
</dbReference>
<evidence type="ECO:0000313" key="3">
    <source>
        <dbReference type="Proteomes" id="UP000003480"/>
    </source>
</evidence>
<name>I4G4T2_MICAE</name>
<dbReference type="PANTHER" id="PTHR12526:SF638">
    <property type="entry name" value="SPORE COAT PROTEIN SA"/>
    <property type="match status" value="1"/>
</dbReference>
<reference evidence="2 3" key="1">
    <citation type="submission" date="2012-04" db="EMBL/GenBank/DDBJ databases">
        <authorList>
            <person name="Genoscope - CEA"/>
        </authorList>
    </citation>
    <scope>NUCLEOTIDE SEQUENCE [LARGE SCALE GENOMIC DNA]</scope>
    <source>
        <strain evidence="2 3">9443</strain>
    </source>
</reference>
<dbReference type="AlphaFoldDB" id="I4G4T2"/>
<dbReference type="Gene3D" id="3.40.50.2000">
    <property type="entry name" value="Glycogen Phosphorylase B"/>
    <property type="match status" value="2"/>
</dbReference>
<evidence type="ECO:0000259" key="1">
    <source>
        <dbReference type="Pfam" id="PF00534"/>
    </source>
</evidence>
<dbReference type="SUPFAM" id="SSF53756">
    <property type="entry name" value="UDP-Glycosyltransferase/glycogen phosphorylase"/>
    <property type="match status" value="1"/>
</dbReference>
<dbReference type="Pfam" id="PF00534">
    <property type="entry name" value="Glycos_transf_1"/>
    <property type="match status" value="1"/>
</dbReference>
<keyword evidence="2" id="KW-0808">Transferase</keyword>
<dbReference type="EMBL" id="CAIJ01000331">
    <property type="protein sequence ID" value="CCI02943.1"/>
    <property type="molecule type" value="Genomic_DNA"/>
</dbReference>
<gene>
    <name evidence="2" type="ORF">MICAC_3970001</name>
</gene>
<sequence>MIDAAVHLVNIPEIKVVIVGKKEALDRLEKYRQQQGASNVLLLPFQPREKLPEMLAAADVGMVMQKHNVISFNMPSKIQVLLASGRAIIASVPADGTAARAIERSGGGLVVTPEDPEALATAILKLYKNPDLATILGEKGRQYAEENYAFEKTLDQYENLFSQVVS</sequence>
<dbReference type="HOGENOM" id="CLU_1600799_0_0_3"/>
<protein>
    <submittedName>
        <fullName evidence="2">Putative glycosyl transferase</fullName>
    </submittedName>
</protein>
<organism evidence="2 3">
    <name type="scientific">Microcystis aeruginosa PCC 9443</name>
    <dbReference type="NCBI Taxonomy" id="1160281"/>
    <lineage>
        <taxon>Bacteria</taxon>
        <taxon>Bacillati</taxon>
        <taxon>Cyanobacteriota</taxon>
        <taxon>Cyanophyceae</taxon>
        <taxon>Oscillatoriophycideae</taxon>
        <taxon>Chroococcales</taxon>
        <taxon>Microcystaceae</taxon>
        <taxon>Microcystis</taxon>
    </lineage>
</organism>
<proteinExistence type="predicted"/>
<dbReference type="GO" id="GO:0016757">
    <property type="term" value="F:glycosyltransferase activity"/>
    <property type="evidence" value="ECO:0007669"/>
    <property type="project" value="InterPro"/>
</dbReference>